<keyword evidence="2" id="KW-1185">Reference proteome</keyword>
<organism evidence="1 2">
    <name type="scientific">Candidatus Seongchinamella marina</name>
    <dbReference type="NCBI Taxonomy" id="2518990"/>
    <lineage>
        <taxon>Bacteria</taxon>
        <taxon>Pseudomonadati</taxon>
        <taxon>Pseudomonadota</taxon>
        <taxon>Gammaproteobacteria</taxon>
        <taxon>Cellvibrionales</taxon>
        <taxon>Halieaceae</taxon>
        <taxon>Seongchinamella</taxon>
    </lineage>
</organism>
<dbReference type="SUPFAM" id="SSF51658">
    <property type="entry name" value="Xylose isomerase-like"/>
    <property type="match status" value="1"/>
</dbReference>
<comment type="caution">
    <text evidence="1">The sequence shown here is derived from an EMBL/GenBank/DDBJ whole genome shotgun (WGS) entry which is preliminary data.</text>
</comment>
<dbReference type="InterPro" id="IPR036237">
    <property type="entry name" value="Xyl_isomerase-like_sf"/>
</dbReference>
<sequence length="281" mass="32571">MQDLVVYQSLWGMQTCNTNVATRPHEEVFAQAAQAKFAGLCLDPGVSQIEEYLALKPFYQQYQMGCLVNVFPNTVEEMRPLLEFSKEMGAPYANVIAPVFPLTVEDAIPIIRTWLEMADDIGMPIKFETHRDCITNDMFMTLQLLDAIPELRLTADLSHYCLNREMSAPITAQNQAWIQQLLERSDSFQGRISSHEQIQLPLHFPQTQKWIGIFKDWWKRGFRSWRTRAGDNETLIFLCELGPPEYAFTDANNEELSDRFEEAIRIRSWVQAIWQELEAEL</sequence>
<name>A0ABT3T103_9GAMM</name>
<gene>
    <name evidence="1" type="ORF">EYC87_16640</name>
</gene>
<dbReference type="RefSeq" id="WP_279253862.1">
    <property type="nucleotide sequence ID" value="NZ_SHNP01000006.1"/>
</dbReference>
<proteinExistence type="predicted"/>
<dbReference type="EMBL" id="SHNP01000006">
    <property type="protein sequence ID" value="MCX2975212.1"/>
    <property type="molecule type" value="Genomic_DNA"/>
</dbReference>
<evidence type="ECO:0000313" key="2">
    <source>
        <dbReference type="Proteomes" id="UP001143307"/>
    </source>
</evidence>
<reference evidence="1" key="1">
    <citation type="submission" date="2019-02" db="EMBL/GenBank/DDBJ databases">
        <authorList>
            <person name="Li S.-H."/>
        </authorList>
    </citation>
    <scope>NUCLEOTIDE SEQUENCE</scope>
    <source>
        <strain evidence="1">IMCC8485</strain>
    </source>
</reference>
<dbReference type="GO" id="GO:0016853">
    <property type="term" value="F:isomerase activity"/>
    <property type="evidence" value="ECO:0007669"/>
    <property type="project" value="UniProtKB-KW"/>
</dbReference>
<protein>
    <submittedName>
        <fullName evidence="1">Sugar phosphate isomerase/epimerase</fullName>
    </submittedName>
</protein>
<evidence type="ECO:0000313" key="1">
    <source>
        <dbReference type="EMBL" id="MCX2975212.1"/>
    </source>
</evidence>
<accession>A0ABT3T103</accession>
<dbReference type="Gene3D" id="3.20.20.150">
    <property type="entry name" value="Divalent-metal-dependent TIM barrel enzymes"/>
    <property type="match status" value="1"/>
</dbReference>
<keyword evidence="1" id="KW-0413">Isomerase</keyword>
<dbReference type="Proteomes" id="UP001143307">
    <property type="component" value="Unassembled WGS sequence"/>
</dbReference>